<evidence type="ECO:0000256" key="8">
    <source>
        <dbReference type="ARBA" id="ARBA00022884"/>
    </source>
</evidence>
<dbReference type="InterPro" id="IPR032828">
    <property type="entry name" value="PolyA_RNA-bd"/>
</dbReference>
<keyword evidence="5" id="KW-0479">Metal-binding</keyword>
<evidence type="ECO:0000256" key="6">
    <source>
        <dbReference type="ARBA" id="ARBA00022741"/>
    </source>
</evidence>
<dbReference type="Pfam" id="PF13735">
    <property type="entry name" value="tRNA_NucTran2_2"/>
    <property type="match status" value="1"/>
</dbReference>
<reference evidence="14 15" key="1">
    <citation type="submission" date="2024-04" db="EMBL/GenBank/DDBJ databases">
        <title>draft genome sequnece of Paenibacillus filicis.</title>
        <authorList>
            <person name="Kim D.-U."/>
        </authorList>
    </citation>
    <scope>NUCLEOTIDE SEQUENCE [LARGE SCALE GENOMIC DNA]</scope>
    <source>
        <strain evidence="14 15">KACC14197</strain>
    </source>
</reference>
<dbReference type="Proteomes" id="UP001469365">
    <property type="component" value="Unassembled WGS sequence"/>
</dbReference>
<organism evidence="14 15">
    <name type="scientific">Paenibacillus filicis</name>
    <dbReference type="NCBI Taxonomy" id="669464"/>
    <lineage>
        <taxon>Bacteria</taxon>
        <taxon>Bacillati</taxon>
        <taxon>Bacillota</taxon>
        <taxon>Bacilli</taxon>
        <taxon>Bacillales</taxon>
        <taxon>Paenibacillaceae</taxon>
        <taxon>Paenibacillus</taxon>
    </lineage>
</organism>
<dbReference type="EMBL" id="JBBPCC010000002">
    <property type="protein sequence ID" value="MEK8127364.1"/>
    <property type="molecule type" value="Genomic_DNA"/>
</dbReference>
<evidence type="ECO:0000256" key="7">
    <source>
        <dbReference type="ARBA" id="ARBA00022842"/>
    </source>
</evidence>
<evidence type="ECO:0000256" key="9">
    <source>
        <dbReference type="RuleBase" id="RU003953"/>
    </source>
</evidence>
<proteinExistence type="inferred from homology"/>
<dbReference type="InterPro" id="IPR002646">
    <property type="entry name" value="PolA_pol_head_dom"/>
</dbReference>
<feature type="domain" description="tRNA nucleotidyltransferase/poly(A) polymerase RNA and SrmB- binding" evidence="12">
    <location>
        <begin position="182"/>
        <end position="236"/>
    </location>
</feature>
<dbReference type="NCBIfam" id="NF009814">
    <property type="entry name" value="PRK13299.1"/>
    <property type="match status" value="1"/>
</dbReference>
<dbReference type="SUPFAM" id="SSF81891">
    <property type="entry name" value="Poly A polymerase C-terminal region-like"/>
    <property type="match status" value="1"/>
</dbReference>
<evidence type="ECO:0000256" key="10">
    <source>
        <dbReference type="SAM" id="MobiDB-lite"/>
    </source>
</evidence>
<gene>
    <name evidence="14" type="ORF">WMW72_05490</name>
</gene>
<dbReference type="GO" id="GO:0004810">
    <property type="term" value="F:CCA tRNA nucleotidyltransferase activity"/>
    <property type="evidence" value="ECO:0007669"/>
    <property type="project" value="UniProtKB-EC"/>
</dbReference>
<dbReference type="EC" id="2.7.7.72" evidence="14"/>
<dbReference type="CDD" id="cd05398">
    <property type="entry name" value="NT_ClassII-CCAase"/>
    <property type="match status" value="1"/>
</dbReference>
<feature type="domain" description="CCA-adding enzyme C-terminal" evidence="13">
    <location>
        <begin position="420"/>
        <end position="473"/>
    </location>
</feature>
<evidence type="ECO:0000313" key="14">
    <source>
        <dbReference type="EMBL" id="MEK8127364.1"/>
    </source>
</evidence>
<keyword evidence="4 14" id="KW-0548">Nucleotidyltransferase</keyword>
<dbReference type="InterPro" id="IPR050264">
    <property type="entry name" value="Bact_CCA-adding_enz_type3_sf"/>
</dbReference>
<evidence type="ECO:0000256" key="3">
    <source>
        <dbReference type="ARBA" id="ARBA00022694"/>
    </source>
</evidence>
<name>A0ABU9DF04_9BACL</name>
<dbReference type="InterPro" id="IPR043519">
    <property type="entry name" value="NT_sf"/>
</dbReference>
<evidence type="ECO:0000313" key="15">
    <source>
        <dbReference type="Proteomes" id="UP001469365"/>
    </source>
</evidence>
<dbReference type="Pfam" id="PF01743">
    <property type="entry name" value="PolyA_pol"/>
    <property type="match status" value="1"/>
</dbReference>
<keyword evidence="15" id="KW-1185">Reference proteome</keyword>
<dbReference type="InterPro" id="IPR032810">
    <property type="entry name" value="CCA-adding_enz_C"/>
</dbReference>
<comment type="similarity">
    <text evidence="9">Belongs to the tRNA nucleotidyltransferase/poly(A) polymerase family.</text>
</comment>
<dbReference type="PANTHER" id="PTHR46173">
    <property type="entry name" value="CCA TRNA NUCLEOTIDYLTRANSFERASE 1, MITOCHONDRIAL"/>
    <property type="match status" value="1"/>
</dbReference>
<evidence type="ECO:0000259" key="12">
    <source>
        <dbReference type="Pfam" id="PF12627"/>
    </source>
</evidence>
<keyword evidence="3" id="KW-0819">tRNA processing</keyword>
<protein>
    <submittedName>
        <fullName evidence="14">CCA tRNA nucleotidyltransferase</fullName>
        <ecNumber evidence="14">2.7.7.72</ecNumber>
    </submittedName>
</protein>
<dbReference type="PANTHER" id="PTHR46173:SF1">
    <property type="entry name" value="CCA TRNA NUCLEOTIDYLTRANSFERASE 1, MITOCHONDRIAL"/>
    <property type="match status" value="1"/>
</dbReference>
<evidence type="ECO:0000256" key="2">
    <source>
        <dbReference type="ARBA" id="ARBA00022679"/>
    </source>
</evidence>
<evidence type="ECO:0000256" key="5">
    <source>
        <dbReference type="ARBA" id="ARBA00022723"/>
    </source>
</evidence>
<sequence>MLNNDDAKKESGQVTPLRDSALQIIARLAAAGYEAYLVGGCVRDQWLSRAVKDYDIATSALPERVEELFERTVPTGLQHGTVTVVMDRQPFEVTTFRRESDYADFRRPEAVEYILELDEDLRRRDFTMNAMAMDGVGRIIDPFGGRADLERGLLRCVGSASERFSEDALRMLRCIRFAAEYGLEIEKESWSSLIQSAPLLTHIAMERVRAELERMLTGSDPNRALRLLEQSGLLSHTKAPLLWRSLPASVSDWPDLRMLPEAGLRIAYVYGCLKASPADCAEDMRRLTFSGQQIGAVSALLNARVQLAEAVIGCGGAGKAVGGLNASKSRMASVTPSHEAEASEDGAERFQEGKSSLEGQAAERTAWILAAVQYGKDTLRSLLQLYRLDPAWVSRGTGSSNHRLADAIQVWLDNGENWLADMPVAMLSELHLTGQDVLQRLRLRGGPWTGKLLLSLLRQTALGLLPNEKEALLLAAEGQYDEYRETEKR</sequence>
<accession>A0ABU9DF04</accession>
<feature type="compositionally biased region" description="Basic and acidic residues" evidence="10">
    <location>
        <begin position="338"/>
        <end position="352"/>
    </location>
</feature>
<dbReference type="Pfam" id="PF12627">
    <property type="entry name" value="PolyA_pol_RNAbd"/>
    <property type="match status" value="1"/>
</dbReference>
<dbReference type="Gene3D" id="3.30.460.10">
    <property type="entry name" value="Beta Polymerase, domain 2"/>
    <property type="match status" value="1"/>
</dbReference>
<feature type="domain" description="Poly A polymerase head" evidence="11">
    <location>
        <begin position="35"/>
        <end position="155"/>
    </location>
</feature>
<keyword evidence="6" id="KW-0547">Nucleotide-binding</keyword>
<keyword evidence="8 9" id="KW-0694">RNA-binding</keyword>
<comment type="cofactor">
    <cofactor evidence="1">
        <name>Mg(2+)</name>
        <dbReference type="ChEBI" id="CHEBI:18420"/>
    </cofactor>
</comment>
<dbReference type="Gene3D" id="1.10.3090.10">
    <property type="entry name" value="cca-adding enzyme, domain 2"/>
    <property type="match status" value="1"/>
</dbReference>
<evidence type="ECO:0000256" key="4">
    <source>
        <dbReference type="ARBA" id="ARBA00022695"/>
    </source>
</evidence>
<dbReference type="RefSeq" id="WP_341414413.1">
    <property type="nucleotide sequence ID" value="NZ_JBBPCC010000002.1"/>
</dbReference>
<evidence type="ECO:0000259" key="11">
    <source>
        <dbReference type="Pfam" id="PF01743"/>
    </source>
</evidence>
<keyword evidence="2 9" id="KW-0808">Transferase</keyword>
<dbReference type="SUPFAM" id="SSF81301">
    <property type="entry name" value="Nucleotidyltransferase"/>
    <property type="match status" value="1"/>
</dbReference>
<evidence type="ECO:0000259" key="13">
    <source>
        <dbReference type="Pfam" id="PF13735"/>
    </source>
</evidence>
<keyword evidence="7" id="KW-0460">Magnesium</keyword>
<dbReference type="Gene3D" id="1.10.246.80">
    <property type="match status" value="1"/>
</dbReference>
<evidence type="ECO:0000256" key="1">
    <source>
        <dbReference type="ARBA" id="ARBA00001946"/>
    </source>
</evidence>
<feature type="region of interest" description="Disordered" evidence="10">
    <location>
        <begin position="332"/>
        <end position="355"/>
    </location>
</feature>
<comment type="caution">
    <text evidence="14">The sequence shown here is derived from an EMBL/GenBank/DDBJ whole genome shotgun (WGS) entry which is preliminary data.</text>
</comment>